<dbReference type="EMBL" id="RCHS01001571">
    <property type="protein sequence ID" value="RMX52782.1"/>
    <property type="molecule type" value="Genomic_DNA"/>
</dbReference>
<evidence type="ECO:0000256" key="4">
    <source>
        <dbReference type="ARBA" id="ARBA00023180"/>
    </source>
</evidence>
<dbReference type="PROSITE" id="PS50835">
    <property type="entry name" value="IG_LIKE"/>
    <property type="match status" value="2"/>
</dbReference>
<keyword evidence="5" id="KW-0393">Immunoglobulin domain</keyword>
<gene>
    <name evidence="8" type="ORF">pdam_00024437</name>
</gene>
<evidence type="ECO:0000313" key="9">
    <source>
        <dbReference type="Proteomes" id="UP000275408"/>
    </source>
</evidence>
<evidence type="ECO:0000259" key="7">
    <source>
        <dbReference type="PROSITE" id="PS50835"/>
    </source>
</evidence>
<dbReference type="GO" id="GO:0005886">
    <property type="term" value="C:plasma membrane"/>
    <property type="evidence" value="ECO:0007669"/>
    <property type="project" value="TreeGrafter"/>
</dbReference>
<feature type="domain" description="Ig-like" evidence="7">
    <location>
        <begin position="12"/>
        <end position="98"/>
    </location>
</feature>
<dbReference type="AlphaFoldDB" id="A0A3M6UGL0"/>
<dbReference type="SMART" id="SM00409">
    <property type="entry name" value="IG"/>
    <property type="match status" value="2"/>
</dbReference>
<dbReference type="GO" id="GO:0050839">
    <property type="term" value="F:cell adhesion molecule binding"/>
    <property type="evidence" value="ECO:0007669"/>
    <property type="project" value="TreeGrafter"/>
</dbReference>
<evidence type="ECO:0000256" key="2">
    <source>
        <dbReference type="ARBA" id="ARBA00023136"/>
    </source>
</evidence>
<accession>A0A3M6UGL0</accession>
<evidence type="ECO:0000256" key="1">
    <source>
        <dbReference type="ARBA" id="ARBA00004479"/>
    </source>
</evidence>
<proteinExistence type="predicted"/>
<keyword evidence="4" id="KW-0325">Glycoprotein</keyword>
<evidence type="ECO:0000256" key="5">
    <source>
        <dbReference type="ARBA" id="ARBA00023319"/>
    </source>
</evidence>
<dbReference type="InterPro" id="IPR051275">
    <property type="entry name" value="Cell_adhesion_signaling"/>
</dbReference>
<keyword evidence="2" id="KW-0472">Membrane</keyword>
<dbReference type="PANTHER" id="PTHR11640">
    <property type="entry name" value="NEPHRIN"/>
    <property type="match status" value="1"/>
</dbReference>
<dbReference type="Gene3D" id="2.60.40.10">
    <property type="entry name" value="Immunoglobulins"/>
    <property type="match status" value="2"/>
</dbReference>
<dbReference type="SMART" id="SM00408">
    <property type="entry name" value="IGc2"/>
    <property type="match status" value="2"/>
</dbReference>
<protein>
    <recommendedName>
        <fullName evidence="7">Ig-like domain-containing protein</fullName>
    </recommendedName>
</protein>
<comment type="caution">
    <text evidence="8">The sequence shown here is derived from an EMBL/GenBank/DDBJ whole genome shotgun (WGS) entry which is preliminary data.</text>
</comment>
<dbReference type="InterPro" id="IPR036179">
    <property type="entry name" value="Ig-like_dom_sf"/>
</dbReference>
<feature type="region of interest" description="Disordered" evidence="6">
    <location>
        <begin position="1"/>
        <end position="24"/>
    </location>
</feature>
<dbReference type="InterPro" id="IPR003599">
    <property type="entry name" value="Ig_sub"/>
</dbReference>
<sequence length="274" mass="29541">MALEKDDLEDKPEGATLSTNASQNTVTEGDTVTFKCKVMAAVPQVSVYKFYFNAGLLSGNSNSEYTLNNVNRSQHYGDYHCVPHNDAGDGAEATVRLNINVPVQFTEVPQNITVNTSTPLFLNCDATGFPEPKIRWEKSGIHLCGTKQLNISSSSTNDAGEYVCIASNGVRQEKTVRAYVTVQSASAAESIIYSNRYLAAPYQMVTLLTVGSSPARAQLVDEHPVCGGLASFTSIFPSTLERALCSKLSNACEENASSAGEQHKDVCKAKQHLS</sequence>
<dbReference type="InterPro" id="IPR013783">
    <property type="entry name" value="Ig-like_fold"/>
</dbReference>
<comment type="subcellular location">
    <subcellularLocation>
        <location evidence="1">Membrane</location>
        <topology evidence="1">Single-pass type I membrane protein</topology>
    </subcellularLocation>
</comment>
<keyword evidence="9" id="KW-1185">Reference proteome</keyword>
<evidence type="ECO:0000256" key="6">
    <source>
        <dbReference type="SAM" id="MobiDB-lite"/>
    </source>
</evidence>
<feature type="domain" description="Ig-like" evidence="7">
    <location>
        <begin position="102"/>
        <end position="177"/>
    </location>
</feature>
<dbReference type="Pfam" id="PF13895">
    <property type="entry name" value="Ig_2"/>
    <property type="match status" value="1"/>
</dbReference>
<dbReference type="OrthoDB" id="6413299at2759"/>
<dbReference type="Proteomes" id="UP000275408">
    <property type="component" value="Unassembled WGS sequence"/>
</dbReference>
<feature type="compositionally biased region" description="Acidic residues" evidence="6">
    <location>
        <begin position="1"/>
        <end position="10"/>
    </location>
</feature>
<dbReference type="GO" id="GO:0098609">
    <property type="term" value="P:cell-cell adhesion"/>
    <property type="evidence" value="ECO:0007669"/>
    <property type="project" value="TreeGrafter"/>
</dbReference>
<evidence type="ECO:0000313" key="8">
    <source>
        <dbReference type="EMBL" id="RMX52782.1"/>
    </source>
</evidence>
<name>A0A3M6UGL0_POCDA</name>
<dbReference type="Pfam" id="PF13927">
    <property type="entry name" value="Ig_3"/>
    <property type="match status" value="1"/>
</dbReference>
<dbReference type="SUPFAM" id="SSF48726">
    <property type="entry name" value="Immunoglobulin"/>
    <property type="match status" value="2"/>
</dbReference>
<dbReference type="GO" id="GO:0005911">
    <property type="term" value="C:cell-cell junction"/>
    <property type="evidence" value="ECO:0007669"/>
    <property type="project" value="TreeGrafter"/>
</dbReference>
<dbReference type="STRING" id="46731.A0A3M6UGL0"/>
<dbReference type="InterPro" id="IPR003598">
    <property type="entry name" value="Ig_sub2"/>
</dbReference>
<reference evidence="8 9" key="1">
    <citation type="journal article" date="2018" name="Sci. Rep.">
        <title>Comparative analysis of the Pocillopora damicornis genome highlights role of immune system in coral evolution.</title>
        <authorList>
            <person name="Cunning R."/>
            <person name="Bay R.A."/>
            <person name="Gillette P."/>
            <person name="Baker A.C."/>
            <person name="Traylor-Knowles N."/>
        </authorList>
    </citation>
    <scope>NUCLEOTIDE SEQUENCE [LARGE SCALE GENOMIC DNA]</scope>
    <source>
        <strain evidence="8">RSMAS</strain>
        <tissue evidence="8">Whole animal</tissue>
    </source>
</reference>
<organism evidence="8 9">
    <name type="scientific">Pocillopora damicornis</name>
    <name type="common">Cauliflower coral</name>
    <name type="synonym">Millepora damicornis</name>
    <dbReference type="NCBI Taxonomy" id="46731"/>
    <lineage>
        <taxon>Eukaryota</taxon>
        <taxon>Metazoa</taxon>
        <taxon>Cnidaria</taxon>
        <taxon>Anthozoa</taxon>
        <taxon>Hexacorallia</taxon>
        <taxon>Scleractinia</taxon>
        <taxon>Astrocoeniina</taxon>
        <taxon>Pocilloporidae</taxon>
        <taxon>Pocillopora</taxon>
    </lineage>
</organism>
<keyword evidence="3" id="KW-1015">Disulfide bond</keyword>
<dbReference type="PANTHER" id="PTHR11640:SF158">
    <property type="entry name" value="V-SET AND IMMUNOGLOBULIN DOMAIN-CONTAINING PROTEIN 10-LIKE 2"/>
    <property type="match status" value="1"/>
</dbReference>
<dbReference type="InterPro" id="IPR007110">
    <property type="entry name" value="Ig-like_dom"/>
</dbReference>
<evidence type="ECO:0000256" key="3">
    <source>
        <dbReference type="ARBA" id="ARBA00023157"/>
    </source>
</evidence>